<organism evidence="1 2">
    <name type="scientific">Komagataeibacter swingsii</name>
    <dbReference type="NCBI Taxonomy" id="215220"/>
    <lineage>
        <taxon>Bacteria</taxon>
        <taxon>Pseudomonadati</taxon>
        <taxon>Pseudomonadota</taxon>
        <taxon>Alphaproteobacteria</taxon>
        <taxon>Acetobacterales</taxon>
        <taxon>Acetobacteraceae</taxon>
        <taxon>Komagataeibacter</taxon>
    </lineage>
</organism>
<dbReference type="PANTHER" id="PTHR13812">
    <property type="entry name" value="KETIMINE REDUCTASE MU-CRYSTALLIN"/>
    <property type="match status" value="1"/>
</dbReference>
<dbReference type="AlphaFoldDB" id="A0A850P6L5"/>
<name>A0A850P6L5_9PROT</name>
<dbReference type="PIRSF" id="PIRSF001439">
    <property type="entry name" value="CryM"/>
    <property type="match status" value="1"/>
</dbReference>
<dbReference type="InterPro" id="IPR023401">
    <property type="entry name" value="ODC_N"/>
</dbReference>
<accession>A0A850P6L5</accession>
<dbReference type="Gene3D" id="3.40.50.720">
    <property type="entry name" value="NAD(P)-binding Rossmann-like Domain"/>
    <property type="match status" value="1"/>
</dbReference>
<dbReference type="RefSeq" id="WP_129551074.1">
    <property type="nucleotide sequence ID" value="NZ_JABXXS010000058.1"/>
</dbReference>
<dbReference type="InterPro" id="IPR014334">
    <property type="entry name" value="Ectoine_EutC"/>
</dbReference>
<comment type="caution">
    <text evidence="1">The sequence shown here is derived from an EMBL/GenBank/DDBJ whole genome shotgun (WGS) entry which is preliminary data.</text>
</comment>
<dbReference type="EMBL" id="JABXXS010000058">
    <property type="protein sequence ID" value="NVN38369.1"/>
    <property type="molecule type" value="Genomic_DNA"/>
</dbReference>
<dbReference type="Gene3D" id="3.30.1780.10">
    <property type="entry name" value="ornithine cyclodeaminase, domain 1"/>
    <property type="match status" value="1"/>
</dbReference>
<protein>
    <submittedName>
        <fullName evidence="1">Cyclodeaminase</fullName>
    </submittedName>
</protein>
<dbReference type="SUPFAM" id="SSF51735">
    <property type="entry name" value="NAD(P)-binding Rossmann-fold domains"/>
    <property type="match status" value="1"/>
</dbReference>
<evidence type="ECO:0000313" key="2">
    <source>
        <dbReference type="Proteomes" id="UP000522590"/>
    </source>
</evidence>
<dbReference type="InterPro" id="IPR003462">
    <property type="entry name" value="ODC_Mu_crystall"/>
</dbReference>
<dbReference type="GO" id="GO:0005737">
    <property type="term" value="C:cytoplasm"/>
    <property type="evidence" value="ECO:0007669"/>
    <property type="project" value="TreeGrafter"/>
</dbReference>
<sequence>MKTLSETRLREIVPLDGEVIDAVEYAFRALAEQPVVMPDILRMDIADKGEVDVKTAYVPGVENFAIKISVGFFGNPALGLPSVNGLMVLLSAKTGLTEALLMDNGYLTDIRTAAAGAVAARLLSRPDSHIATIYGGGVQARLQLQALTLVRPITEARIWARRPEQAHAAAQWCTDHYHIPVKAFHDPAEAARGADILVTTTPATEPVLSWEWLAPGQHVTAMGSDAEHKNELDPQIIAHARPYVADSLNQTRRLGELRRALQEKNLPDDNNQTELGKIIIGQTPGRCSNNDITVADLTGTGIQDTIIANLAYQRASRT</sequence>
<dbReference type="Proteomes" id="UP000522590">
    <property type="component" value="Unassembled WGS sequence"/>
</dbReference>
<dbReference type="NCBIfam" id="TIGR02992">
    <property type="entry name" value="ectoine_eutC"/>
    <property type="match status" value="1"/>
</dbReference>
<reference evidence="1 2" key="1">
    <citation type="submission" date="2020-06" db="EMBL/GenBank/DDBJ databases">
        <title>Description of novel acetic acid bacteria.</title>
        <authorList>
            <person name="Sombolestani A."/>
        </authorList>
    </citation>
    <scope>NUCLEOTIDE SEQUENCE [LARGE SCALE GENOMIC DNA]</scope>
    <source>
        <strain evidence="1 2">LMG 25</strain>
    </source>
</reference>
<gene>
    <name evidence="1" type="ORF">HUK81_15895</name>
</gene>
<proteinExistence type="predicted"/>
<dbReference type="Pfam" id="PF02423">
    <property type="entry name" value="OCD_Mu_crystall"/>
    <property type="match status" value="1"/>
</dbReference>
<dbReference type="InterPro" id="IPR036291">
    <property type="entry name" value="NAD(P)-bd_dom_sf"/>
</dbReference>
<dbReference type="NCBIfam" id="NF006141">
    <property type="entry name" value="PRK08291.1"/>
    <property type="match status" value="1"/>
</dbReference>
<evidence type="ECO:0000313" key="1">
    <source>
        <dbReference type="EMBL" id="NVN38369.1"/>
    </source>
</evidence>
<dbReference type="PANTHER" id="PTHR13812:SF19">
    <property type="entry name" value="KETIMINE REDUCTASE MU-CRYSTALLIN"/>
    <property type="match status" value="1"/>
</dbReference>